<protein>
    <submittedName>
        <fullName evidence="1">Putative transposon ty3-i gag-pol polyprotein</fullName>
    </submittedName>
</protein>
<accession>A0A6B0ULL6</accession>
<reference evidence="1" key="1">
    <citation type="submission" date="2019-12" db="EMBL/GenBank/DDBJ databases">
        <title>An insight into the sialome of adult female Ixodes ricinus ticks feeding for 6 days.</title>
        <authorList>
            <person name="Perner J."/>
            <person name="Ribeiro J.M.C."/>
        </authorList>
    </citation>
    <scope>NUCLEOTIDE SEQUENCE</scope>
    <source>
        <strain evidence="1">Semi-engorged</strain>
        <tissue evidence="1">Salivary glands</tissue>
    </source>
</reference>
<organism evidence="1">
    <name type="scientific">Ixodes ricinus</name>
    <name type="common">Common tick</name>
    <name type="synonym">Acarus ricinus</name>
    <dbReference type="NCBI Taxonomy" id="34613"/>
    <lineage>
        <taxon>Eukaryota</taxon>
        <taxon>Metazoa</taxon>
        <taxon>Ecdysozoa</taxon>
        <taxon>Arthropoda</taxon>
        <taxon>Chelicerata</taxon>
        <taxon>Arachnida</taxon>
        <taxon>Acari</taxon>
        <taxon>Parasitiformes</taxon>
        <taxon>Ixodida</taxon>
        <taxon>Ixodoidea</taxon>
        <taxon>Ixodidae</taxon>
        <taxon>Ixodinae</taxon>
        <taxon>Ixodes</taxon>
    </lineage>
</organism>
<dbReference type="EMBL" id="GIFC01008606">
    <property type="protein sequence ID" value="MXU90689.1"/>
    <property type="molecule type" value="Transcribed_RNA"/>
</dbReference>
<dbReference type="AlphaFoldDB" id="A0A6B0ULL6"/>
<evidence type="ECO:0000313" key="1">
    <source>
        <dbReference type="EMBL" id="MXU90689.1"/>
    </source>
</evidence>
<proteinExistence type="predicted"/>
<name>A0A6B0ULL6_IXORI</name>
<sequence>MMSQFFFFGQTNWHAVLPFVTFAYNRAYQFTTGYFPFHSVCGRDALSAFDTIFFAASSSDRSKLLNNFVFRAEEYRLLAHLYASKYHVAKRTLRQAPHPYQSRSWRYRLGLDSSTKP</sequence>